<feature type="transmembrane region" description="Helical" evidence="7">
    <location>
        <begin position="31"/>
        <end position="56"/>
    </location>
</feature>
<evidence type="ECO:0000256" key="2">
    <source>
        <dbReference type="ARBA" id="ARBA00022448"/>
    </source>
</evidence>
<accession>A0A2M8PX42</accession>
<dbReference type="PANTHER" id="PTHR30193">
    <property type="entry name" value="ABC TRANSPORTER PERMEASE PROTEIN"/>
    <property type="match status" value="1"/>
</dbReference>
<dbReference type="PANTHER" id="PTHR30193:SF37">
    <property type="entry name" value="INNER MEMBRANE ABC TRANSPORTER PERMEASE PROTEIN YCJO"/>
    <property type="match status" value="1"/>
</dbReference>
<keyword evidence="4 7" id="KW-0812">Transmembrane</keyword>
<organism evidence="10 11">
    <name type="scientific">Candidatus Thermofonsia Clade 1 bacterium</name>
    <dbReference type="NCBI Taxonomy" id="2364210"/>
    <lineage>
        <taxon>Bacteria</taxon>
        <taxon>Bacillati</taxon>
        <taxon>Chloroflexota</taxon>
        <taxon>Candidatus Thermofontia</taxon>
        <taxon>Candidatus Thermofonsia Clade 1</taxon>
    </lineage>
</organism>
<feature type="transmembrane region" description="Helical" evidence="7">
    <location>
        <begin position="331"/>
        <end position="348"/>
    </location>
</feature>
<dbReference type="Proteomes" id="UP000228947">
    <property type="component" value="Unassembled WGS sequence"/>
</dbReference>
<evidence type="ECO:0000256" key="5">
    <source>
        <dbReference type="ARBA" id="ARBA00022989"/>
    </source>
</evidence>
<dbReference type="GO" id="GO:0005886">
    <property type="term" value="C:plasma membrane"/>
    <property type="evidence" value="ECO:0007669"/>
    <property type="project" value="UniProtKB-SubCell"/>
</dbReference>
<comment type="similarity">
    <text evidence="7">Belongs to the binding-protein-dependent transport system permease family.</text>
</comment>
<protein>
    <recommendedName>
        <fullName evidence="8">ABC transmembrane type-1 domain-containing protein</fullName>
    </recommendedName>
</protein>
<feature type="transmembrane region" description="Helical" evidence="7">
    <location>
        <begin position="360"/>
        <end position="379"/>
    </location>
</feature>
<feature type="transmembrane region" description="Helical" evidence="7">
    <location>
        <begin position="178"/>
        <end position="202"/>
    </location>
</feature>
<dbReference type="InterPro" id="IPR000515">
    <property type="entry name" value="MetI-like"/>
</dbReference>
<dbReference type="CDD" id="cd06261">
    <property type="entry name" value="TM_PBP2"/>
    <property type="match status" value="1"/>
</dbReference>
<feature type="transmembrane region" description="Helical" evidence="7">
    <location>
        <begin position="120"/>
        <end position="139"/>
    </location>
</feature>
<dbReference type="InterPro" id="IPR035906">
    <property type="entry name" value="MetI-like_sf"/>
</dbReference>
<dbReference type="EMBL" id="PGTM01000207">
    <property type="protein sequence ID" value="PJF35101.1"/>
    <property type="molecule type" value="Genomic_DNA"/>
</dbReference>
<name>A0A2M8PX42_9CHLR</name>
<keyword evidence="5 7" id="KW-1133">Transmembrane helix</keyword>
<feature type="transmembrane region" description="Helical" evidence="7">
    <location>
        <begin position="272"/>
        <end position="290"/>
    </location>
</feature>
<feature type="transmembrane region" description="Helical" evidence="7">
    <location>
        <begin position="231"/>
        <end position="251"/>
    </location>
</feature>
<comment type="caution">
    <text evidence="10">The sequence shown here is derived from an EMBL/GenBank/DDBJ whole genome shotgun (WGS) entry which is preliminary data.</text>
</comment>
<feature type="transmembrane region" description="Helical" evidence="7">
    <location>
        <begin position="567"/>
        <end position="588"/>
    </location>
</feature>
<keyword evidence="2 7" id="KW-0813">Transport</keyword>
<evidence type="ECO:0000313" key="9">
    <source>
        <dbReference type="EMBL" id="PJF35101.1"/>
    </source>
</evidence>
<evidence type="ECO:0000313" key="10">
    <source>
        <dbReference type="EMBL" id="PJF42108.1"/>
    </source>
</evidence>
<accession>A0A2M8PC30</accession>
<feature type="domain" description="ABC transmembrane type-1" evidence="8">
    <location>
        <begin position="396"/>
        <end position="639"/>
    </location>
</feature>
<dbReference type="EMBL" id="PGTL01000033">
    <property type="protein sequence ID" value="PJF42108.1"/>
    <property type="molecule type" value="Genomic_DNA"/>
</dbReference>
<evidence type="ECO:0000313" key="12">
    <source>
        <dbReference type="Proteomes" id="UP000229681"/>
    </source>
</evidence>
<dbReference type="AlphaFoldDB" id="A0A2M8PX42"/>
<sequence length="650" mass="72235">MATTTSYATGVQAETVAQGVGRRRAQIGEAVLGLLFVAPVAIIAFIFELFPVAYGFFISMQGGVNVPEGFVGLANFVRVIGSLAYMLTLAAALVFSLVGYNMYRRGVEVTREGKGNFYRYLPVGYLTAFAMLAFFGILFTLDFVYALAPLGLLLIGVICYVLLQPRHATDETASDHHFLLVLNSWGVGLMTLSAVLLTWFTFYELHRISQPLLDVLSRVITNPRFNYVHPLLPQIAALFGIAACMLAIFVAHRIHLSADPDAEPRKHGFFGFVRWLFAAVALLFVIYVLGAQDMLRQTLTQLERVPRETLREFTRLSPTALADTVLQWNEVFTMLLGLGLIGLAYFFWSRAKHRESSSGMLSTLLIAIALMVGGWLFIGELPLAAARGDTQFYDSIIRTATYAFLTVPVQLSLGLLLAYMLFYEVRFGKGFYRLVFFMPYIAPTVATATVFAMLFSNSPDVGPVNQLLKTLGLPPQEWMRNPKGVFQIIAEIIGGPNVRLPNFLIGPSLPLVAAIIYAIWVFSGYNAVIFMNGLGNVPKEMFEAAQIDGAGRWQTFRHVVFPLISPTTFYLTLLAITGTFRTFAHIWVLRTPDMRGALDTTTVYIYETIQTASAIKTRPYAAAMSFLLFGIILILTLLQNRLTRDKVFYG</sequence>
<evidence type="ECO:0000256" key="6">
    <source>
        <dbReference type="ARBA" id="ARBA00023136"/>
    </source>
</evidence>
<evidence type="ECO:0000259" key="8">
    <source>
        <dbReference type="PROSITE" id="PS50928"/>
    </source>
</evidence>
<evidence type="ECO:0000256" key="7">
    <source>
        <dbReference type="RuleBase" id="RU363032"/>
    </source>
</evidence>
<evidence type="ECO:0000256" key="1">
    <source>
        <dbReference type="ARBA" id="ARBA00004651"/>
    </source>
</evidence>
<dbReference type="Proteomes" id="UP000229681">
    <property type="component" value="Unassembled WGS sequence"/>
</dbReference>
<evidence type="ECO:0000256" key="4">
    <source>
        <dbReference type="ARBA" id="ARBA00022692"/>
    </source>
</evidence>
<feature type="transmembrane region" description="Helical" evidence="7">
    <location>
        <begin position="399"/>
        <end position="422"/>
    </location>
</feature>
<evidence type="ECO:0000313" key="11">
    <source>
        <dbReference type="Proteomes" id="UP000228947"/>
    </source>
</evidence>
<comment type="subcellular location">
    <subcellularLocation>
        <location evidence="1 7">Cell membrane</location>
        <topology evidence="1 7">Multi-pass membrane protein</topology>
    </subcellularLocation>
</comment>
<proteinExistence type="inferred from homology"/>
<dbReference type="Gene3D" id="1.10.3720.10">
    <property type="entry name" value="MetI-like"/>
    <property type="match status" value="1"/>
</dbReference>
<keyword evidence="6 7" id="KW-0472">Membrane</keyword>
<dbReference type="SUPFAM" id="SSF161098">
    <property type="entry name" value="MetI-like"/>
    <property type="match status" value="1"/>
</dbReference>
<feature type="transmembrane region" description="Helical" evidence="7">
    <location>
        <begin position="434"/>
        <end position="455"/>
    </location>
</feature>
<dbReference type="PROSITE" id="PS50928">
    <property type="entry name" value="ABC_TM1"/>
    <property type="match status" value="1"/>
</dbReference>
<keyword evidence="3" id="KW-1003">Cell membrane</keyword>
<feature type="transmembrane region" description="Helical" evidence="7">
    <location>
        <begin position="509"/>
        <end position="531"/>
    </location>
</feature>
<gene>
    <name evidence="9" type="ORF">CUN49_12280</name>
    <name evidence="10" type="ORF">CUN50_05395</name>
</gene>
<dbReference type="GO" id="GO:0055085">
    <property type="term" value="P:transmembrane transport"/>
    <property type="evidence" value="ECO:0007669"/>
    <property type="project" value="InterPro"/>
</dbReference>
<feature type="transmembrane region" description="Helical" evidence="7">
    <location>
        <begin position="145"/>
        <end position="163"/>
    </location>
</feature>
<evidence type="ECO:0000256" key="3">
    <source>
        <dbReference type="ARBA" id="ARBA00022475"/>
    </source>
</evidence>
<reference evidence="11 12" key="1">
    <citation type="submission" date="2017-11" db="EMBL/GenBank/DDBJ databases">
        <title>Evolution of Phototrophy in the Chloroflexi Phylum Driven by Horizontal Gene Transfer.</title>
        <authorList>
            <person name="Ward L.M."/>
            <person name="Hemp J."/>
            <person name="Shih P.M."/>
            <person name="Mcglynn S.E."/>
            <person name="Fischer W."/>
        </authorList>
    </citation>
    <scope>NUCLEOTIDE SEQUENCE [LARGE SCALE GENOMIC DNA]</scope>
    <source>
        <strain evidence="10">CP1_1M</strain>
        <strain evidence="9">JP3_13</strain>
    </source>
</reference>
<feature type="transmembrane region" description="Helical" evidence="7">
    <location>
        <begin position="76"/>
        <end position="100"/>
    </location>
</feature>
<feature type="transmembrane region" description="Helical" evidence="7">
    <location>
        <begin position="620"/>
        <end position="638"/>
    </location>
</feature>
<dbReference type="InterPro" id="IPR051393">
    <property type="entry name" value="ABC_transporter_permease"/>
</dbReference>
<dbReference type="Pfam" id="PF00528">
    <property type="entry name" value="BPD_transp_1"/>
    <property type="match status" value="1"/>
</dbReference>